<evidence type="ECO:0000256" key="2">
    <source>
        <dbReference type="ARBA" id="ARBA00022448"/>
    </source>
</evidence>
<keyword evidence="3 7" id="KW-0732">Signal</keyword>
<dbReference type="CDD" id="cd13590">
    <property type="entry name" value="PBP2_PotD_PotF_like"/>
    <property type="match status" value="1"/>
</dbReference>
<evidence type="ECO:0000256" key="1">
    <source>
        <dbReference type="ARBA" id="ARBA00004418"/>
    </source>
</evidence>
<feature type="signal peptide" evidence="7">
    <location>
        <begin position="1"/>
        <end position="27"/>
    </location>
</feature>
<dbReference type="InterPro" id="IPR006059">
    <property type="entry name" value="SBP"/>
</dbReference>
<proteinExistence type="inferred from homology"/>
<dbReference type="RefSeq" id="WP_011518878.1">
    <property type="nucleotide sequence ID" value="NC_007974.2"/>
</dbReference>
<feature type="binding site" evidence="6">
    <location>
        <position position="86"/>
    </location>
    <ligand>
        <name>spermidine</name>
        <dbReference type="ChEBI" id="CHEBI:57834"/>
    </ligand>
</feature>
<reference evidence="9" key="1">
    <citation type="journal article" date="2010" name="PLoS ONE">
        <title>The complete genome sequence of Cupriavidus metallidurans strain CH34, a master survivalist in harsh and anthropogenic environments.</title>
        <authorList>
            <person name="Janssen P.J."/>
            <person name="Van Houdt R."/>
            <person name="Moors H."/>
            <person name="Monsieurs P."/>
            <person name="Morin N."/>
            <person name="Michaux A."/>
            <person name="Benotmane M.A."/>
            <person name="Leys N."/>
            <person name="Vallaeys T."/>
            <person name="Lapidus A."/>
            <person name="Monchy S."/>
            <person name="Medigue C."/>
            <person name="Taghavi S."/>
            <person name="McCorkle S."/>
            <person name="Dunn J."/>
            <person name="van der Lelie D."/>
            <person name="Mergeay M."/>
        </authorList>
    </citation>
    <scope>NUCLEOTIDE SEQUENCE [LARGE SCALE GENOMIC DNA]</scope>
    <source>
        <strain evidence="9">ATCC 43123 / DSM 2839 / NBRC 102507 / CH34</strain>
    </source>
</reference>
<feature type="binding site" evidence="6">
    <location>
        <begin position="175"/>
        <end position="178"/>
    </location>
    <ligand>
        <name>spermidine</name>
        <dbReference type="ChEBI" id="CHEBI:57834"/>
    </ligand>
</feature>
<sequence>MSHRIWTKVRHLLVSLTLMGCFGLAMATEDLNVFTWNNALSPETIARFESECACHVNLTYFGSMEEALAKLAGGAQGFDVICPSNYGIPALIRLGLLRPLDKHAIPNLRNIDPAFLNTPLDPGNVYSLPYDFTITLVGYNATRLHDLGLDASSWSLVFDPHMLEKLRGRVTVLDDPREVIAAALRYKGHSGNSTDPAQLREAEAAIRAALPYWAAFNSQSYIRELTVGNIWVVLGYSSDVYQAGLDARNTHRAFSITSSLQREGNGMTADSFVVTKTAPHPALAYRFINFMLRPENAAEITNAIGAGNPNAAARAFIRPDLLADPVITPGVTQRQRLEQLNDLDSRTRRAWNRAWTDLKVGH</sequence>
<dbReference type="GO" id="GO:0015846">
    <property type="term" value="P:polyamine transport"/>
    <property type="evidence" value="ECO:0007669"/>
    <property type="project" value="InterPro"/>
</dbReference>
<dbReference type="AlphaFoldDB" id="Q1LF15"/>
<comment type="subcellular location">
    <subcellularLocation>
        <location evidence="1 5">Periplasm</location>
    </subcellularLocation>
</comment>
<gene>
    <name evidence="8" type="primary">potF</name>
    <name evidence="8" type="ordered locus">Rmet_4396</name>
</gene>
<dbReference type="PRINTS" id="PR00909">
    <property type="entry name" value="SPERMDNBNDNG"/>
</dbReference>
<dbReference type="PROSITE" id="PS51257">
    <property type="entry name" value="PROKAR_LIPOPROTEIN"/>
    <property type="match status" value="1"/>
</dbReference>
<evidence type="ECO:0000313" key="9">
    <source>
        <dbReference type="Proteomes" id="UP000002429"/>
    </source>
</evidence>
<evidence type="ECO:0000256" key="4">
    <source>
        <dbReference type="ARBA" id="ARBA00022764"/>
    </source>
</evidence>
<dbReference type="SUPFAM" id="SSF53850">
    <property type="entry name" value="Periplasmic binding protein-like II"/>
    <property type="match status" value="1"/>
</dbReference>
<dbReference type="eggNOG" id="COG0687">
    <property type="taxonomic scope" value="Bacteria"/>
</dbReference>
<keyword evidence="2 5" id="KW-0813">Transport</keyword>
<dbReference type="KEGG" id="rme:Rmet_4396"/>
<dbReference type="PIRSF" id="PIRSF019574">
    <property type="entry name" value="Periplasmic_polyamine_BP"/>
    <property type="match status" value="1"/>
</dbReference>
<evidence type="ECO:0000313" key="8">
    <source>
        <dbReference type="EMBL" id="ABF11261.1"/>
    </source>
</evidence>
<dbReference type="Gene3D" id="3.40.190.10">
    <property type="entry name" value="Periplasmic binding protein-like II"/>
    <property type="match status" value="2"/>
</dbReference>
<dbReference type="GO" id="GO:0042597">
    <property type="term" value="C:periplasmic space"/>
    <property type="evidence" value="ECO:0007669"/>
    <property type="project" value="UniProtKB-SubCell"/>
</dbReference>
<dbReference type="PANTHER" id="PTHR30222:SF17">
    <property type="entry name" value="SPERMIDINE_PUTRESCINE-BINDING PERIPLASMIC PROTEIN"/>
    <property type="match status" value="1"/>
</dbReference>
<dbReference type="Proteomes" id="UP000002429">
    <property type="component" value="Plasmid megaplasmid"/>
</dbReference>
<evidence type="ECO:0000256" key="5">
    <source>
        <dbReference type="PIRNR" id="PIRNR019574"/>
    </source>
</evidence>
<dbReference type="GO" id="GO:0019808">
    <property type="term" value="F:polyamine binding"/>
    <property type="evidence" value="ECO:0007669"/>
    <property type="project" value="InterPro"/>
</dbReference>
<dbReference type="PANTHER" id="PTHR30222">
    <property type="entry name" value="SPERMIDINE/PUTRESCINE-BINDING PERIPLASMIC PROTEIN"/>
    <property type="match status" value="1"/>
</dbReference>
<keyword evidence="9" id="KW-1185">Reference proteome</keyword>
<dbReference type="Pfam" id="PF13416">
    <property type="entry name" value="SBP_bac_8"/>
    <property type="match status" value="1"/>
</dbReference>
<evidence type="ECO:0000256" key="3">
    <source>
        <dbReference type="ARBA" id="ARBA00022729"/>
    </source>
</evidence>
<keyword evidence="8" id="KW-0614">Plasmid</keyword>
<name>Q1LF15_CUPMC</name>
<feature type="chain" id="PRO_5004193401" description="Putrescine-binding periplasmic protein" evidence="7">
    <location>
        <begin position="28"/>
        <end position="362"/>
    </location>
</feature>
<comment type="function">
    <text evidence="5">Required for the activity of the bacterial periplasmic transport system of putrescine.</text>
</comment>
<evidence type="ECO:0000256" key="6">
    <source>
        <dbReference type="PIRSR" id="PIRSR019574-1"/>
    </source>
</evidence>
<dbReference type="HOGENOM" id="CLU_026974_1_4_4"/>
<protein>
    <recommendedName>
        <fullName evidence="5">Putrescine-binding periplasmic protein</fullName>
    </recommendedName>
</protein>
<comment type="similarity">
    <text evidence="5">Belongs to the bacterial solute-binding protein PotD/PotF family.</text>
</comment>
<dbReference type="InterPro" id="IPR001188">
    <property type="entry name" value="Sperm_putr-bd"/>
</dbReference>
<organism evidence="8 9">
    <name type="scientific">Cupriavidus metallidurans (strain ATCC 43123 / DSM 2839 / NBRC 102507 / CH34)</name>
    <name type="common">Ralstonia metallidurans</name>
    <dbReference type="NCBI Taxonomy" id="266264"/>
    <lineage>
        <taxon>Bacteria</taxon>
        <taxon>Pseudomonadati</taxon>
        <taxon>Pseudomonadota</taxon>
        <taxon>Betaproteobacteria</taxon>
        <taxon>Burkholderiales</taxon>
        <taxon>Burkholderiaceae</taxon>
        <taxon>Cupriavidus</taxon>
    </lineage>
</organism>
<evidence type="ECO:0000256" key="7">
    <source>
        <dbReference type="SAM" id="SignalP"/>
    </source>
</evidence>
<dbReference type="EMBL" id="CP000353">
    <property type="protein sequence ID" value="ABF11261.1"/>
    <property type="molecule type" value="Genomic_DNA"/>
</dbReference>
<accession>Q1LF15</accession>
<geneLocation type="plasmid" evidence="8 9">
    <name>megaplasmid</name>
</geneLocation>
<keyword evidence="4 5" id="KW-0574">Periplasm</keyword>